<dbReference type="OrthoDB" id="7478627at2759"/>
<comment type="caution">
    <text evidence="1">The sequence shown here is derived from an EMBL/GenBank/DDBJ whole genome shotgun (WGS) entry which is preliminary data.</text>
</comment>
<keyword evidence="2" id="KW-1185">Reference proteome</keyword>
<evidence type="ECO:0000313" key="1">
    <source>
        <dbReference type="EMBL" id="CAG9558966.1"/>
    </source>
</evidence>
<dbReference type="EMBL" id="CAKASE010000043">
    <property type="protein sequence ID" value="CAG9558966.1"/>
    <property type="molecule type" value="Genomic_DNA"/>
</dbReference>
<dbReference type="AlphaFoldDB" id="A0A8J2MAW5"/>
<proteinExistence type="predicted"/>
<dbReference type="Proteomes" id="UP000789524">
    <property type="component" value="Unassembled WGS sequence"/>
</dbReference>
<reference evidence="1" key="1">
    <citation type="submission" date="2021-09" db="EMBL/GenBank/DDBJ databases">
        <authorList>
            <person name="Martin H S."/>
        </authorList>
    </citation>
    <scope>NUCLEOTIDE SEQUENCE</scope>
</reference>
<sequence length="407" mass="46210">MDKDAKPLVKKPDVLRKLNAQNLHLIERGLLGDIPDRFKPPSSVPVRGQSNELAIARPTGFLSSCLPVIPDSPEPYNDKLSPLDEGGSPLKKSFSFRDKFRISFFQKDKMEKPKWKTIVEEDTTRDIKSGMPPVLNSKEQEYKSSKRFWFFRNKDLMEKKEKHNKPIYKRSKSFEFLPKAAEKEDGDCDKNKLKKNSLSYAYGSSDTITAASSVESLEYIADVYYDKVNNVCLKSIKELEDCDHHSGLSTSTSASSGIVVNIFKTESVQDLLDEFDKAVDMFSENYLSDSEPYTKTGIDVSGENKRRSLSFNTLPSPKIVQMTKANKPSEDFKEELARLLEAKRASVSPISARRGSVTDWFVLEENPVAVPTVPQLGGQNEYRRAQKKPTQRVRRISSTKYPWLINN</sequence>
<name>A0A8J2MAW5_9NEOP</name>
<evidence type="ECO:0000313" key="2">
    <source>
        <dbReference type="Proteomes" id="UP000789524"/>
    </source>
</evidence>
<accession>A0A8J2MAW5</accession>
<gene>
    <name evidence="1" type="ORF">DCHRY22_LOCUS926</name>
</gene>
<organism evidence="1 2">
    <name type="scientific">Danaus chrysippus</name>
    <name type="common">African queen</name>
    <dbReference type="NCBI Taxonomy" id="151541"/>
    <lineage>
        <taxon>Eukaryota</taxon>
        <taxon>Metazoa</taxon>
        <taxon>Ecdysozoa</taxon>
        <taxon>Arthropoda</taxon>
        <taxon>Hexapoda</taxon>
        <taxon>Insecta</taxon>
        <taxon>Pterygota</taxon>
        <taxon>Neoptera</taxon>
        <taxon>Endopterygota</taxon>
        <taxon>Lepidoptera</taxon>
        <taxon>Glossata</taxon>
        <taxon>Ditrysia</taxon>
        <taxon>Papilionoidea</taxon>
        <taxon>Nymphalidae</taxon>
        <taxon>Danainae</taxon>
        <taxon>Danaini</taxon>
        <taxon>Danaina</taxon>
        <taxon>Danaus</taxon>
        <taxon>Anosia</taxon>
    </lineage>
</organism>
<protein>
    <submittedName>
        <fullName evidence="1">(African queen) hypothetical protein</fullName>
    </submittedName>
</protein>